<proteinExistence type="predicted"/>
<dbReference type="EMBL" id="JBDPGJ010000001">
    <property type="protein sequence ID" value="MEX0404246.1"/>
    <property type="molecule type" value="Genomic_DNA"/>
</dbReference>
<organism evidence="1 2">
    <name type="scientific">Aquibium pacificus</name>
    <dbReference type="NCBI Taxonomy" id="3153579"/>
    <lineage>
        <taxon>Bacteria</taxon>
        <taxon>Pseudomonadati</taxon>
        <taxon>Pseudomonadota</taxon>
        <taxon>Alphaproteobacteria</taxon>
        <taxon>Hyphomicrobiales</taxon>
        <taxon>Phyllobacteriaceae</taxon>
        <taxon>Aquibium</taxon>
    </lineage>
</organism>
<reference evidence="1 2" key="1">
    <citation type="submission" date="2024-05" db="EMBL/GenBank/DDBJ databases">
        <authorList>
            <person name="Jiang F."/>
        </authorList>
    </citation>
    <scope>NUCLEOTIDE SEQUENCE [LARGE SCALE GENOMIC DNA]</scope>
    <source>
        <strain evidence="1 2">LZ166</strain>
    </source>
</reference>
<name>A0ABV3SC53_9HYPH</name>
<protein>
    <submittedName>
        <fullName evidence="1">Uncharacterized protein</fullName>
    </submittedName>
</protein>
<evidence type="ECO:0000313" key="1">
    <source>
        <dbReference type="EMBL" id="MEX0404246.1"/>
    </source>
</evidence>
<sequence length="129" mass="14004">MKPPLVWLALIVLGIWPISVHGDDLAGSGADIQKIIAALEATDLSANEIRAIDSFVRLDVVDLSAFESSDDYQALETALRGTEDGWAMVQTAIVSNDAIEQELTRRSVAIRRVVAATRDPTNAIAIYIR</sequence>
<gene>
    <name evidence="1" type="ORF">ABGN05_01060</name>
</gene>
<comment type="caution">
    <text evidence="1">The sequence shown here is derived from an EMBL/GenBank/DDBJ whole genome shotgun (WGS) entry which is preliminary data.</text>
</comment>
<dbReference type="Proteomes" id="UP001556692">
    <property type="component" value="Unassembled WGS sequence"/>
</dbReference>
<evidence type="ECO:0000313" key="2">
    <source>
        <dbReference type="Proteomes" id="UP001556692"/>
    </source>
</evidence>
<keyword evidence="2" id="KW-1185">Reference proteome</keyword>
<dbReference type="RefSeq" id="WP_367952141.1">
    <property type="nucleotide sequence ID" value="NZ_JBDPGJ010000001.1"/>
</dbReference>
<accession>A0ABV3SC53</accession>